<proteinExistence type="predicted"/>
<evidence type="ECO:0000313" key="2">
    <source>
        <dbReference type="Proteomes" id="UP001430953"/>
    </source>
</evidence>
<protein>
    <submittedName>
        <fullName evidence="1">Uncharacterized protein</fullName>
    </submittedName>
</protein>
<dbReference type="Proteomes" id="UP001430953">
    <property type="component" value="Unassembled WGS sequence"/>
</dbReference>
<gene>
    <name evidence="1" type="ORF">PUN28_017423</name>
</gene>
<evidence type="ECO:0000313" key="1">
    <source>
        <dbReference type="EMBL" id="KAL0104663.1"/>
    </source>
</evidence>
<accession>A0AAW2EPF9</accession>
<organism evidence="1 2">
    <name type="scientific">Cardiocondyla obscurior</name>
    <dbReference type="NCBI Taxonomy" id="286306"/>
    <lineage>
        <taxon>Eukaryota</taxon>
        <taxon>Metazoa</taxon>
        <taxon>Ecdysozoa</taxon>
        <taxon>Arthropoda</taxon>
        <taxon>Hexapoda</taxon>
        <taxon>Insecta</taxon>
        <taxon>Pterygota</taxon>
        <taxon>Neoptera</taxon>
        <taxon>Endopterygota</taxon>
        <taxon>Hymenoptera</taxon>
        <taxon>Apocrita</taxon>
        <taxon>Aculeata</taxon>
        <taxon>Formicoidea</taxon>
        <taxon>Formicidae</taxon>
        <taxon>Myrmicinae</taxon>
        <taxon>Cardiocondyla</taxon>
    </lineage>
</organism>
<sequence>MVNTIIGYRVITCSLRKRESFSTRNSRRLTRARTGKKEGARRHFCAREQHVARGRTRCDAVSFRKLPRKTERHEIEVGSRRRISLTKVSLNIRPSFSFFPIKMRIHLANEQQTLHKRDRRTLYLNLIYYATSCTYDEKLLYK</sequence>
<comment type="caution">
    <text evidence="1">The sequence shown here is derived from an EMBL/GenBank/DDBJ whole genome shotgun (WGS) entry which is preliminary data.</text>
</comment>
<dbReference type="AlphaFoldDB" id="A0AAW2EPF9"/>
<reference evidence="1 2" key="1">
    <citation type="submission" date="2023-03" db="EMBL/GenBank/DDBJ databases">
        <title>High recombination rates correlate with genetic variation in Cardiocondyla obscurior ants.</title>
        <authorList>
            <person name="Errbii M."/>
        </authorList>
    </citation>
    <scope>NUCLEOTIDE SEQUENCE [LARGE SCALE GENOMIC DNA]</scope>
    <source>
        <strain evidence="1">Alpha-2009</strain>
        <tissue evidence="1">Whole body</tissue>
    </source>
</reference>
<keyword evidence="2" id="KW-1185">Reference proteome</keyword>
<name>A0AAW2EPF9_9HYME</name>
<dbReference type="EMBL" id="JADYXP020000020">
    <property type="protein sequence ID" value="KAL0104663.1"/>
    <property type="molecule type" value="Genomic_DNA"/>
</dbReference>